<evidence type="ECO:0000313" key="1">
    <source>
        <dbReference type="EMBL" id="MBM3226286.1"/>
    </source>
</evidence>
<sequence length="130" mass="14225">MDVESSNVLVVKDVYGEDLSPPDVNDLMTGLVTKVRESFPLVQGAVLRADQKKVLVNLGRKASLKAQMKLLIFRCTGDDPAKQASTDEECDADTEVLDEAFVDEVSDERSQGTLRQGKAAIKEADRVITK</sequence>
<comment type="caution">
    <text evidence="1">The sequence shown here is derived from an EMBL/GenBank/DDBJ whole genome shotgun (WGS) entry which is preliminary data.</text>
</comment>
<gene>
    <name evidence="1" type="ORF">FJZ47_21185</name>
</gene>
<dbReference type="AlphaFoldDB" id="A0A937W771"/>
<organism evidence="1 2">
    <name type="scientific">Tectimicrobiota bacterium</name>
    <dbReference type="NCBI Taxonomy" id="2528274"/>
    <lineage>
        <taxon>Bacteria</taxon>
        <taxon>Pseudomonadati</taxon>
        <taxon>Nitrospinota/Tectimicrobiota group</taxon>
        <taxon>Candidatus Tectimicrobiota</taxon>
    </lineage>
</organism>
<accession>A0A937W771</accession>
<proteinExistence type="predicted"/>
<reference evidence="1" key="1">
    <citation type="submission" date="2019-03" db="EMBL/GenBank/DDBJ databases">
        <title>Lake Tanganyika Metagenome-Assembled Genomes (MAGs).</title>
        <authorList>
            <person name="Tran P."/>
        </authorList>
    </citation>
    <scope>NUCLEOTIDE SEQUENCE</scope>
    <source>
        <strain evidence="1">K_DeepCast_65m_m2_066</strain>
    </source>
</reference>
<evidence type="ECO:0000313" key="2">
    <source>
        <dbReference type="Proteomes" id="UP000712673"/>
    </source>
</evidence>
<protein>
    <submittedName>
        <fullName evidence="1">Uncharacterized protein</fullName>
    </submittedName>
</protein>
<dbReference type="Proteomes" id="UP000712673">
    <property type="component" value="Unassembled WGS sequence"/>
</dbReference>
<name>A0A937W771_UNCTE</name>
<dbReference type="EMBL" id="VGLS01000854">
    <property type="protein sequence ID" value="MBM3226286.1"/>
    <property type="molecule type" value="Genomic_DNA"/>
</dbReference>